<sequence length="272" mass="31522">MFKFGFAKDAIDSDEENDDKEKELEWIPASKLQITSEQIGEKYEADCYGEIKIFSGYNLKLVRFDKIWENFISTWKQNQSIVEAELRHSDLIPAKYEGGLKIWESSFDLGQYMLKEKIELKDKLVLDLGCGAGLIGIIALLQNSTVHFQDYNAEVLRSLTIPNVLSNFDNHMSILSRCEFYAGDWKSFATLFDDDESKRYDYIFTSETIYNPDNYKKLYEIFKKRLKIDGVIFVAGKIYYFGVGGGMRQFESFVQNEGHFDVKTIWKTSCGE</sequence>
<dbReference type="STRING" id="610380.E2C0J0"/>
<dbReference type="EMBL" id="GL451797">
    <property type="protein sequence ID" value="EFN78549.1"/>
    <property type="molecule type" value="Genomic_DNA"/>
</dbReference>
<evidence type="ECO:0000256" key="3">
    <source>
        <dbReference type="ARBA" id="ARBA00012533"/>
    </source>
</evidence>
<dbReference type="InterPro" id="IPR029063">
    <property type="entry name" value="SAM-dependent_MTases_sf"/>
</dbReference>
<dbReference type="GO" id="GO:0005737">
    <property type="term" value="C:cytoplasm"/>
    <property type="evidence" value="ECO:0007669"/>
    <property type="project" value="UniProtKB-SubCell"/>
</dbReference>
<dbReference type="AlphaFoldDB" id="E2C0J0"/>
<evidence type="ECO:0000256" key="9">
    <source>
        <dbReference type="ARBA" id="ARBA00038126"/>
    </source>
</evidence>
<dbReference type="OMA" id="GKCIMIN"/>
<keyword evidence="6" id="KW-0808">Transferase</keyword>
<dbReference type="SUPFAM" id="SSF53335">
    <property type="entry name" value="S-adenosyl-L-methionine-dependent methyltransferases"/>
    <property type="match status" value="1"/>
</dbReference>
<evidence type="ECO:0000313" key="11">
    <source>
        <dbReference type="Proteomes" id="UP000008237"/>
    </source>
</evidence>
<dbReference type="Gene3D" id="3.40.50.150">
    <property type="entry name" value="Vaccinia Virus protein VP39"/>
    <property type="match status" value="1"/>
</dbReference>
<evidence type="ECO:0000256" key="5">
    <source>
        <dbReference type="ARBA" id="ARBA00022603"/>
    </source>
</evidence>
<evidence type="ECO:0000256" key="2">
    <source>
        <dbReference type="ARBA" id="ARBA00004496"/>
    </source>
</evidence>
<dbReference type="GO" id="GO:0005634">
    <property type="term" value="C:nucleus"/>
    <property type="evidence" value="ECO:0007669"/>
    <property type="project" value="UniProtKB-SubCell"/>
</dbReference>
<dbReference type="InParanoid" id="E2C0J0"/>
<keyword evidence="7" id="KW-0949">S-adenosyl-L-methionine</keyword>
<comment type="similarity">
    <text evidence="9">Belongs to the methyltransferase superfamily. METTL18 family.</text>
</comment>
<comment type="subcellular location">
    <subcellularLocation>
        <location evidence="2">Cytoplasm</location>
    </subcellularLocation>
    <subcellularLocation>
        <location evidence="1">Nucleus</location>
    </subcellularLocation>
</comment>
<keyword evidence="4" id="KW-0963">Cytoplasm</keyword>
<keyword evidence="5" id="KW-0489">Methyltransferase</keyword>
<dbReference type="FunCoup" id="E2C0J0">
    <property type="interactions" value="2151"/>
</dbReference>
<dbReference type="OrthoDB" id="1723750at2759"/>
<keyword evidence="8" id="KW-0539">Nucleus</keyword>
<dbReference type="EC" id="2.1.1.85" evidence="3"/>
<dbReference type="CDD" id="cd02440">
    <property type="entry name" value="AdoMet_MTases"/>
    <property type="match status" value="1"/>
</dbReference>
<dbReference type="GO" id="GO:0018064">
    <property type="term" value="F:protein-L-histidine N-tele-methyltransferase activity"/>
    <property type="evidence" value="ECO:0007669"/>
    <property type="project" value="UniProtKB-EC"/>
</dbReference>
<dbReference type="Proteomes" id="UP000008237">
    <property type="component" value="Unassembled WGS sequence"/>
</dbReference>
<evidence type="ECO:0000256" key="6">
    <source>
        <dbReference type="ARBA" id="ARBA00022679"/>
    </source>
</evidence>
<accession>E2C0J0</accession>
<evidence type="ECO:0000256" key="7">
    <source>
        <dbReference type="ARBA" id="ARBA00022691"/>
    </source>
</evidence>
<evidence type="ECO:0000256" key="4">
    <source>
        <dbReference type="ARBA" id="ARBA00022490"/>
    </source>
</evidence>
<evidence type="ECO:0000256" key="8">
    <source>
        <dbReference type="ARBA" id="ARBA00023242"/>
    </source>
</evidence>
<reference evidence="10 11" key="1">
    <citation type="journal article" date="2010" name="Science">
        <title>Genomic comparison of the ants Camponotus floridanus and Harpegnathos saltator.</title>
        <authorList>
            <person name="Bonasio R."/>
            <person name="Zhang G."/>
            <person name="Ye C."/>
            <person name="Mutti N.S."/>
            <person name="Fang X."/>
            <person name="Qin N."/>
            <person name="Donahue G."/>
            <person name="Yang P."/>
            <person name="Li Q."/>
            <person name="Li C."/>
            <person name="Zhang P."/>
            <person name="Huang Z."/>
            <person name="Berger S.L."/>
            <person name="Reinberg D."/>
            <person name="Wang J."/>
            <person name="Liebig J."/>
        </authorList>
    </citation>
    <scope>NUCLEOTIDE SEQUENCE [LARGE SCALE GENOMIC DNA]</scope>
    <source>
        <strain evidence="10 11">R22 G/1</strain>
    </source>
</reference>
<dbReference type="GO" id="GO:0032259">
    <property type="term" value="P:methylation"/>
    <property type="evidence" value="ECO:0007669"/>
    <property type="project" value="UniProtKB-KW"/>
</dbReference>
<proteinExistence type="inferred from homology"/>
<dbReference type="PANTHER" id="PTHR14614">
    <property type="entry name" value="HEPATOCELLULAR CARCINOMA-ASSOCIATED ANTIGEN"/>
    <property type="match status" value="1"/>
</dbReference>
<name>E2C0J0_HARSA</name>
<evidence type="ECO:0000313" key="10">
    <source>
        <dbReference type="EMBL" id="EFN78549.1"/>
    </source>
</evidence>
<protein>
    <recommendedName>
        <fullName evidence="3">protein-histidine N-methyltransferase</fullName>
        <ecNumber evidence="3">2.1.1.85</ecNumber>
    </recommendedName>
</protein>
<evidence type="ECO:0000256" key="1">
    <source>
        <dbReference type="ARBA" id="ARBA00004123"/>
    </source>
</evidence>
<dbReference type="InterPro" id="IPR019410">
    <property type="entry name" value="Methyltransf_16"/>
</dbReference>
<keyword evidence="11" id="KW-1185">Reference proteome</keyword>
<dbReference type="Pfam" id="PF10294">
    <property type="entry name" value="Methyltransf_16"/>
    <property type="match status" value="1"/>
</dbReference>
<gene>
    <name evidence="10" type="ORF">EAI_16289</name>
</gene>
<organism evidence="11">
    <name type="scientific">Harpegnathos saltator</name>
    <name type="common">Jerdon's jumping ant</name>
    <dbReference type="NCBI Taxonomy" id="610380"/>
    <lineage>
        <taxon>Eukaryota</taxon>
        <taxon>Metazoa</taxon>
        <taxon>Ecdysozoa</taxon>
        <taxon>Arthropoda</taxon>
        <taxon>Hexapoda</taxon>
        <taxon>Insecta</taxon>
        <taxon>Pterygota</taxon>
        <taxon>Neoptera</taxon>
        <taxon>Endopterygota</taxon>
        <taxon>Hymenoptera</taxon>
        <taxon>Apocrita</taxon>
        <taxon>Aculeata</taxon>
        <taxon>Formicoidea</taxon>
        <taxon>Formicidae</taxon>
        <taxon>Ponerinae</taxon>
        <taxon>Ponerini</taxon>
        <taxon>Harpegnathos</taxon>
    </lineage>
</organism>
<dbReference type="PANTHER" id="PTHR14614:SF39">
    <property type="entry name" value="HISTIDINE PROTEIN METHYLTRANSFERASE 1 HOMOLOG"/>
    <property type="match status" value="1"/>
</dbReference>